<feature type="non-terminal residue" evidence="1">
    <location>
        <position position="1"/>
    </location>
</feature>
<sequence>ENSLDFSSVHENLLLKIIRLFQMNNQHEKVEKMIKKYYKTINKFLENRNPLILPIIKKLFILNKNNCDINKTVINLSDEIFYYNEIVRFFLFGNEMVINKERFVQKLLNHQKRKNIPEKMLVWMSRVCDIKTREKILLRLRKSKKNIILK</sequence>
<proteinExistence type="predicted"/>
<organism evidence="1 2">
    <name type="scientific">Pseudoloma neurophilia</name>
    <dbReference type="NCBI Taxonomy" id="146866"/>
    <lineage>
        <taxon>Eukaryota</taxon>
        <taxon>Fungi</taxon>
        <taxon>Fungi incertae sedis</taxon>
        <taxon>Microsporidia</taxon>
        <taxon>Pseudoloma</taxon>
    </lineage>
</organism>
<dbReference type="VEuPathDB" id="MicrosporidiaDB:M153_30793000502"/>
<protein>
    <submittedName>
        <fullName evidence="1">Putative Armadillo-type fold, Pumilio RNA-binding repeat protein</fullName>
    </submittedName>
</protein>
<dbReference type="EMBL" id="LGUB01001599">
    <property type="protein sequence ID" value="KRH91713.1"/>
    <property type="molecule type" value="Genomic_DNA"/>
</dbReference>
<dbReference type="Proteomes" id="UP000051530">
    <property type="component" value="Unassembled WGS sequence"/>
</dbReference>
<dbReference type="AlphaFoldDB" id="A0A0R0LYE3"/>
<evidence type="ECO:0000313" key="1">
    <source>
        <dbReference type="EMBL" id="KRH91713.1"/>
    </source>
</evidence>
<comment type="caution">
    <text evidence="1">The sequence shown here is derived from an EMBL/GenBank/DDBJ whole genome shotgun (WGS) entry which is preliminary data.</text>
</comment>
<name>A0A0R0LYE3_9MICR</name>
<gene>
    <name evidence="1" type="ORF">M153_30793000502</name>
</gene>
<evidence type="ECO:0000313" key="2">
    <source>
        <dbReference type="Proteomes" id="UP000051530"/>
    </source>
</evidence>
<keyword evidence="2" id="KW-1185">Reference proteome</keyword>
<dbReference type="OrthoDB" id="392571at2759"/>
<reference evidence="1 2" key="1">
    <citation type="submission" date="2015-07" db="EMBL/GenBank/DDBJ databases">
        <title>The genome of Pseudoloma neurophilia, a relevant intracellular parasite of the zebrafish.</title>
        <authorList>
            <person name="Ndikumana S."/>
            <person name="Pelin A."/>
            <person name="Sanders J."/>
            <person name="Corradi N."/>
        </authorList>
    </citation>
    <scope>NUCLEOTIDE SEQUENCE [LARGE SCALE GENOMIC DNA]</scope>
    <source>
        <strain evidence="1 2">MK1</strain>
    </source>
</reference>
<accession>A0A0R0LYE3</accession>